<accession>A0A8J5RU71</accession>
<feature type="compositionally biased region" description="Basic and acidic residues" evidence="1">
    <location>
        <begin position="73"/>
        <end position="82"/>
    </location>
</feature>
<evidence type="ECO:0000313" key="3">
    <source>
        <dbReference type="Proteomes" id="UP000729402"/>
    </source>
</evidence>
<feature type="region of interest" description="Disordered" evidence="1">
    <location>
        <begin position="73"/>
        <end position="112"/>
    </location>
</feature>
<sequence length="157" mass="16980">MGSGDGMKELIEKLAAKIDDLKTSLDKLAPLAPVAEQLATLPSKVVALQSSAFENQEQVRALNLAILRAENAQREGRPHAEDNGNATGEGSINRARQGPVPPLENDRPPPRGLPGIGDDIWVRSNHLIVLYFYQDNHLFIYQVGSSQVGNCDVSASK</sequence>
<reference evidence="2" key="2">
    <citation type="submission" date="2021-02" db="EMBL/GenBank/DDBJ databases">
        <authorList>
            <person name="Kimball J.A."/>
            <person name="Haas M.W."/>
            <person name="Macchietto M."/>
            <person name="Kono T."/>
            <person name="Duquette J."/>
            <person name="Shao M."/>
        </authorList>
    </citation>
    <scope>NUCLEOTIDE SEQUENCE</scope>
    <source>
        <tissue evidence="2">Fresh leaf tissue</tissue>
    </source>
</reference>
<dbReference type="Proteomes" id="UP000729402">
    <property type="component" value="Unassembled WGS sequence"/>
</dbReference>
<organism evidence="2 3">
    <name type="scientific">Zizania palustris</name>
    <name type="common">Northern wild rice</name>
    <dbReference type="NCBI Taxonomy" id="103762"/>
    <lineage>
        <taxon>Eukaryota</taxon>
        <taxon>Viridiplantae</taxon>
        <taxon>Streptophyta</taxon>
        <taxon>Embryophyta</taxon>
        <taxon>Tracheophyta</taxon>
        <taxon>Spermatophyta</taxon>
        <taxon>Magnoliopsida</taxon>
        <taxon>Liliopsida</taxon>
        <taxon>Poales</taxon>
        <taxon>Poaceae</taxon>
        <taxon>BOP clade</taxon>
        <taxon>Oryzoideae</taxon>
        <taxon>Oryzeae</taxon>
        <taxon>Zizaniinae</taxon>
        <taxon>Zizania</taxon>
    </lineage>
</organism>
<keyword evidence="3" id="KW-1185">Reference proteome</keyword>
<proteinExistence type="predicted"/>
<dbReference type="AlphaFoldDB" id="A0A8J5RU71"/>
<comment type="caution">
    <text evidence="2">The sequence shown here is derived from an EMBL/GenBank/DDBJ whole genome shotgun (WGS) entry which is preliminary data.</text>
</comment>
<evidence type="ECO:0000313" key="2">
    <source>
        <dbReference type="EMBL" id="KAG8056472.1"/>
    </source>
</evidence>
<protein>
    <submittedName>
        <fullName evidence="2">Uncharacterized protein</fullName>
    </submittedName>
</protein>
<reference evidence="2" key="1">
    <citation type="journal article" date="2021" name="bioRxiv">
        <title>Whole Genome Assembly and Annotation of Northern Wild Rice, Zizania palustris L., Supports a Whole Genome Duplication in the Zizania Genus.</title>
        <authorList>
            <person name="Haas M."/>
            <person name="Kono T."/>
            <person name="Macchietto M."/>
            <person name="Millas R."/>
            <person name="McGilp L."/>
            <person name="Shao M."/>
            <person name="Duquette J."/>
            <person name="Hirsch C.N."/>
            <person name="Kimball J."/>
        </authorList>
    </citation>
    <scope>NUCLEOTIDE SEQUENCE</scope>
    <source>
        <tissue evidence="2">Fresh leaf tissue</tissue>
    </source>
</reference>
<evidence type="ECO:0000256" key="1">
    <source>
        <dbReference type="SAM" id="MobiDB-lite"/>
    </source>
</evidence>
<name>A0A8J5RU71_ZIZPA</name>
<dbReference type="EMBL" id="JAAALK010000287">
    <property type="protein sequence ID" value="KAG8056472.1"/>
    <property type="molecule type" value="Genomic_DNA"/>
</dbReference>
<gene>
    <name evidence="2" type="ORF">GUJ93_ZPchr0002g25606</name>
</gene>